<dbReference type="PRINTS" id="PR00946">
    <property type="entry name" value="HGSCAVENGER"/>
</dbReference>
<dbReference type="Gene3D" id="3.30.70.100">
    <property type="match status" value="1"/>
</dbReference>
<accession>A0A3B0YFT5</accession>
<dbReference type="InterPro" id="IPR036163">
    <property type="entry name" value="HMA_dom_sf"/>
</dbReference>
<dbReference type="GO" id="GO:0030313">
    <property type="term" value="C:cell envelope"/>
    <property type="evidence" value="ECO:0007669"/>
    <property type="project" value="UniProtKB-SubCell"/>
</dbReference>
<dbReference type="GO" id="GO:0015097">
    <property type="term" value="F:mercury ion transmembrane transporter activity"/>
    <property type="evidence" value="ECO:0007669"/>
    <property type="project" value="InterPro"/>
</dbReference>
<dbReference type="InterPro" id="IPR006121">
    <property type="entry name" value="HMA_dom"/>
</dbReference>
<proteinExistence type="predicted"/>
<dbReference type="EMBL" id="UOFN01000118">
    <property type="protein sequence ID" value="VAW79758.1"/>
    <property type="molecule type" value="Genomic_DNA"/>
</dbReference>
<dbReference type="Pfam" id="PF00403">
    <property type="entry name" value="HMA"/>
    <property type="match status" value="1"/>
</dbReference>
<dbReference type="SUPFAM" id="SSF55008">
    <property type="entry name" value="HMA, heavy metal-associated domain"/>
    <property type="match status" value="1"/>
</dbReference>
<dbReference type="InterPro" id="IPR011795">
    <property type="entry name" value="MerP"/>
</dbReference>
<sequence length="100" mass="10737">MIRTMILSITLGFVALLPFSLPTATAGELQTVTLDVPGMTCKFCPITVRKALEKVPGVISAKSDFETKTATVTFDPEKTRLSDLTEATANAGYESIVRTP</sequence>
<organism evidence="4">
    <name type="scientific">hydrothermal vent metagenome</name>
    <dbReference type="NCBI Taxonomy" id="652676"/>
    <lineage>
        <taxon>unclassified sequences</taxon>
        <taxon>metagenomes</taxon>
        <taxon>ecological metagenomes</taxon>
    </lineage>
</organism>
<dbReference type="FunFam" id="3.30.70.100:FF:000001">
    <property type="entry name" value="ATPase copper transporting beta"/>
    <property type="match status" value="1"/>
</dbReference>
<feature type="domain" description="HMA" evidence="3">
    <location>
        <begin position="30"/>
        <end position="96"/>
    </location>
</feature>
<dbReference type="CDD" id="cd00371">
    <property type="entry name" value="HMA"/>
    <property type="match status" value="1"/>
</dbReference>
<gene>
    <name evidence="4" type="ORF">MNBD_GAMMA15-888</name>
</gene>
<protein>
    <recommendedName>
        <fullName evidence="3">HMA domain-containing protein</fullName>
    </recommendedName>
</protein>
<reference evidence="4" key="1">
    <citation type="submission" date="2018-06" db="EMBL/GenBank/DDBJ databases">
        <authorList>
            <person name="Zhirakovskaya E."/>
        </authorList>
    </citation>
    <scope>NUCLEOTIDE SEQUENCE</scope>
</reference>
<evidence type="ECO:0000256" key="1">
    <source>
        <dbReference type="ARBA" id="ARBA00004196"/>
    </source>
</evidence>
<dbReference type="NCBIfam" id="TIGR02052">
    <property type="entry name" value="MerP"/>
    <property type="match status" value="1"/>
</dbReference>
<keyword evidence="2" id="KW-0479">Metal-binding</keyword>
<evidence type="ECO:0000256" key="2">
    <source>
        <dbReference type="ARBA" id="ARBA00022723"/>
    </source>
</evidence>
<dbReference type="PROSITE" id="PS50846">
    <property type="entry name" value="HMA_2"/>
    <property type="match status" value="1"/>
</dbReference>
<evidence type="ECO:0000313" key="4">
    <source>
        <dbReference type="EMBL" id="VAW79758.1"/>
    </source>
</evidence>
<dbReference type="GO" id="GO:0042597">
    <property type="term" value="C:periplasmic space"/>
    <property type="evidence" value="ECO:0007669"/>
    <property type="project" value="InterPro"/>
</dbReference>
<dbReference type="AlphaFoldDB" id="A0A3B0YFT5"/>
<dbReference type="InterPro" id="IPR001802">
    <property type="entry name" value="MerP/CopZ"/>
</dbReference>
<name>A0A3B0YFT5_9ZZZZ</name>
<dbReference type="GO" id="GO:0045340">
    <property type="term" value="F:mercury ion binding"/>
    <property type="evidence" value="ECO:0007669"/>
    <property type="project" value="InterPro"/>
</dbReference>
<evidence type="ECO:0000259" key="3">
    <source>
        <dbReference type="PROSITE" id="PS50846"/>
    </source>
</evidence>
<comment type="subcellular location">
    <subcellularLocation>
        <location evidence="1">Cell envelope</location>
    </subcellularLocation>
</comment>